<dbReference type="GO" id="GO:0016787">
    <property type="term" value="F:hydrolase activity"/>
    <property type="evidence" value="ECO:0007669"/>
    <property type="project" value="UniProtKB-KW"/>
</dbReference>
<dbReference type="Proteomes" id="UP000243498">
    <property type="component" value="Unassembled WGS sequence"/>
</dbReference>
<evidence type="ECO:0000313" key="10">
    <source>
        <dbReference type="EMBL" id="OAA44219.1"/>
    </source>
</evidence>
<dbReference type="Pfam" id="PF00545">
    <property type="entry name" value="Ribonuclease"/>
    <property type="match status" value="1"/>
</dbReference>
<proteinExistence type="inferred from homology"/>
<evidence type="ECO:0000256" key="4">
    <source>
        <dbReference type="ARBA" id="ARBA00022759"/>
    </source>
</evidence>
<dbReference type="Gene3D" id="3.10.450.30">
    <property type="entry name" value="Microbial ribonucleases"/>
    <property type="match status" value="1"/>
</dbReference>
<feature type="signal peptide" evidence="9">
    <location>
        <begin position="1"/>
        <end position="17"/>
    </location>
</feature>
<dbReference type="InterPro" id="IPR016191">
    <property type="entry name" value="Ribonuclease/ribotoxin"/>
</dbReference>
<reference evidence="10 11" key="1">
    <citation type="journal article" date="2016" name="Genome Biol. Evol.">
        <title>Divergent and convergent evolution of fungal pathogenicity.</title>
        <authorList>
            <person name="Shang Y."/>
            <person name="Xiao G."/>
            <person name="Zheng P."/>
            <person name="Cen K."/>
            <person name="Zhan S."/>
            <person name="Wang C."/>
        </authorList>
    </citation>
    <scope>NUCLEOTIDE SEQUENCE [LARGE SCALE GENOMIC DNA]</scope>
    <source>
        <strain evidence="10 11">RCEF 4871</strain>
    </source>
</reference>
<keyword evidence="9" id="KW-0732">Signal</keyword>
<evidence type="ECO:0000256" key="8">
    <source>
        <dbReference type="ARBA" id="ARBA00034015"/>
    </source>
</evidence>
<sequence length="151" mass="15813">MRLSFAFFLSLLALVAGDSATCGKSQYDSDALSKAADGACSLLKKDSTVGRNRYPHQYKNLEGFKLTGSAPYYEFPVLSNGQVYSGAAPGPDRVIITKDCKQAGVITHTGASGNNFVTCDVKASSTSGAASNSQSVLALCSAMMLYAVIAY</sequence>
<keyword evidence="3" id="KW-0540">Nuclease</keyword>
<evidence type="ECO:0000256" key="9">
    <source>
        <dbReference type="SAM" id="SignalP"/>
    </source>
</evidence>
<keyword evidence="11" id="KW-1185">Reference proteome</keyword>
<evidence type="ECO:0000256" key="6">
    <source>
        <dbReference type="ARBA" id="ARBA00023157"/>
    </source>
</evidence>
<comment type="catalytic activity">
    <reaction evidence="8">
        <text>[RNA] containing guanosine + H2O = an [RNA fragment]-3'-guanosine-3'-phosphate + a 5'-hydroxy-ribonucleotide-3'-[RNA fragment].</text>
        <dbReference type="EC" id="4.6.1.24"/>
    </reaction>
</comment>
<evidence type="ECO:0000256" key="2">
    <source>
        <dbReference type="ARBA" id="ARBA00012549"/>
    </source>
</evidence>
<dbReference type="OrthoDB" id="5425539at2759"/>
<keyword evidence="4" id="KW-0255">Endonuclease</keyword>
<gene>
    <name evidence="10" type="ORF">NOR_03947</name>
</gene>
<keyword evidence="7" id="KW-0456">Lyase</keyword>
<comment type="similarity">
    <text evidence="1">Belongs to the ribonuclease N1/T1 family.</text>
</comment>
<dbReference type="PANTHER" id="PTHR42104:SF1">
    <property type="entry name" value="EXTRACELLULAR GUANYL-SPECIFIC RIBONUCLEASE RNTA (AFU_ORTHOLOGUE AFUA_4G03230)"/>
    <property type="match status" value="1"/>
</dbReference>
<dbReference type="EC" id="4.6.1.24" evidence="2"/>
<accession>A0A167ENY9</accession>
<evidence type="ECO:0000256" key="5">
    <source>
        <dbReference type="ARBA" id="ARBA00022801"/>
    </source>
</evidence>
<evidence type="ECO:0000256" key="1">
    <source>
        <dbReference type="ARBA" id="ARBA00009006"/>
    </source>
</evidence>
<dbReference type="AlphaFoldDB" id="A0A167ENY9"/>
<dbReference type="SUPFAM" id="SSF53933">
    <property type="entry name" value="Microbial ribonucleases"/>
    <property type="match status" value="1"/>
</dbReference>
<organism evidence="10 11">
    <name type="scientific">Metarhizium rileyi (strain RCEF 4871)</name>
    <name type="common">Nomuraea rileyi</name>
    <dbReference type="NCBI Taxonomy" id="1649241"/>
    <lineage>
        <taxon>Eukaryota</taxon>
        <taxon>Fungi</taxon>
        <taxon>Dikarya</taxon>
        <taxon>Ascomycota</taxon>
        <taxon>Pezizomycotina</taxon>
        <taxon>Sordariomycetes</taxon>
        <taxon>Hypocreomycetidae</taxon>
        <taxon>Hypocreales</taxon>
        <taxon>Clavicipitaceae</taxon>
        <taxon>Metarhizium</taxon>
    </lineage>
</organism>
<evidence type="ECO:0000313" key="11">
    <source>
        <dbReference type="Proteomes" id="UP000243498"/>
    </source>
</evidence>
<feature type="chain" id="PRO_5007885908" description="ribonuclease T1" evidence="9">
    <location>
        <begin position="18"/>
        <end position="151"/>
    </location>
</feature>
<dbReference type="InterPro" id="IPR000026">
    <property type="entry name" value="N1-like"/>
</dbReference>
<dbReference type="GO" id="GO:0046589">
    <property type="term" value="F:ribonuclease T1 activity"/>
    <property type="evidence" value="ECO:0007669"/>
    <property type="project" value="UniProtKB-EC"/>
</dbReference>
<keyword evidence="5" id="KW-0378">Hydrolase</keyword>
<dbReference type="EMBL" id="AZHC01000010">
    <property type="protein sequence ID" value="OAA44219.1"/>
    <property type="molecule type" value="Genomic_DNA"/>
</dbReference>
<dbReference type="OMA" id="YEFPLRT"/>
<keyword evidence="6" id="KW-1015">Disulfide bond</keyword>
<comment type="caution">
    <text evidence="10">The sequence shown here is derived from an EMBL/GenBank/DDBJ whole genome shotgun (WGS) entry which is preliminary data.</text>
</comment>
<dbReference type="STRING" id="1081105.A0A167ENY9"/>
<evidence type="ECO:0000256" key="3">
    <source>
        <dbReference type="ARBA" id="ARBA00022722"/>
    </source>
</evidence>
<dbReference type="GO" id="GO:0003723">
    <property type="term" value="F:RNA binding"/>
    <property type="evidence" value="ECO:0007669"/>
    <property type="project" value="InterPro"/>
</dbReference>
<name>A0A167ENY9_METRR</name>
<protein>
    <recommendedName>
        <fullName evidence="2">ribonuclease T1</fullName>
        <ecNumber evidence="2">4.6.1.24</ecNumber>
    </recommendedName>
</protein>
<evidence type="ECO:0000256" key="7">
    <source>
        <dbReference type="ARBA" id="ARBA00023239"/>
    </source>
</evidence>
<dbReference type="PANTHER" id="PTHR42104">
    <property type="entry name" value="EXTRACELLULAR GUANYL-SPECIFIC RIBONUCLEASE RNTA (AFU_ORTHOLOGUE AFUA_4G03230)"/>
    <property type="match status" value="1"/>
</dbReference>